<keyword evidence="2" id="KW-0812">Transmembrane</keyword>
<gene>
    <name evidence="4" type="ORF">CUT44_01580</name>
    <name evidence="3" type="ORF">CUT44_09840</name>
</gene>
<keyword evidence="2" id="KW-0472">Membrane</keyword>
<protein>
    <submittedName>
        <fullName evidence="4">Hydrolytic protein</fullName>
    </submittedName>
</protein>
<sequence length="444" mass="46285">MSTTAHVDHSSVSVAPGDERHVVLNVRNSGDIVESYGFTVVGDTAEWTAVEPRTLSLYPGTEGTVTLVFRPPRSPEVRAGEVPYAVRVLPSERPGGAVVPEGRVTVLPFRELAAEVLPAQRKRRLRARFQLRVANLGNTPVSVLLSAEGASEEVGHSLSAETLTLEPGEETFTDLTARSRKLLWFGAAVPHPFEARVRGEDEEEPVTAEGVYVQQPVLPYWLLALLALLIALLLLWFTLVLPSVRSAAREQADAAIEEATDTSGLPSPSASGGQDGGPGGGAADGGAGPGGSGGEGQTDGGGSTGRQGGTGGGSAREGGGVEFATVLETRVSPGGSDRQVFRVPDDRMLLITDIVADAPQGDTGTLRVTIDDRTVTSLALENFRSYDNHWVTPIEAPPGSEIVMTVTCRRPGSPPDAPPPGTCAESVFVNGTSVPFSSASPDGG</sequence>
<accession>A0A2M8MC84</accession>
<dbReference type="AlphaFoldDB" id="A0A2M8MC84"/>
<feature type="region of interest" description="Disordered" evidence="1">
    <location>
        <begin position="255"/>
        <end position="319"/>
    </location>
</feature>
<feature type="compositionally biased region" description="Gly residues" evidence="1">
    <location>
        <begin position="273"/>
        <end position="319"/>
    </location>
</feature>
<dbReference type="EMBL" id="PGGW01000038">
    <property type="protein sequence ID" value="PJE97974.1"/>
    <property type="molecule type" value="Genomic_DNA"/>
</dbReference>
<dbReference type="EMBL" id="PGGW01000008">
    <property type="protein sequence ID" value="PJF01800.1"/>
    <property type="molecule type" value="Genomic_DNA"/>
</dbReference>
<evidence type="ECO:0000313" key="5">
    <source>
        <dbReference type="Proteomes" id="UP000230407"/>
    </source>
</evidence>
<feature type="transmembrane region" description="Helical" evidence="2">
    <location>
        <begin position="220"/>
        <end position="241"/>
    </location>
</feature>
<evidence type="ECO:0000313" key="4">
    <source>
        <dbReference type="EMBL" id="PJF01800.1"/>
    </source>
</evidence>
<evidence type="ECO:0000313" key="3">
    <source>
        <dbReference type="EMBL" id="PJE97974.1"/>
    </source>
</evidence>
<organism evidence="4 5">
    <name type="scientific">Streptomyces carminius</name>
    <dbReference type="NCBI Taxonomy" id="2665496"/>
    <lineage>
        <taxon>Bacteria</taxon>
        <taxon>Bacillati</taxon>
        <taxon>Actinomycetota</taxon>
        <taxon>Actinomycetes</taxon>
        <taxon>Kitasatosporales</taxon>
        <taxon>Streptomycetaceae</taxon>
        <taxon>Streptomyces</taxon>
    </lineage>
</organism>
<comment type="caution">
    <text evidence="4">The sequence shown here is derived from an EMBL/GenBank/DDBJ whole genome shotgun (WGS) entry which is preliminary data.</text>
</comment>
<reference evidence="4 5" key="1">
    <citation type="submission" date="2017-11" db="EMBL/GenBank/DDBJ databases">
        <title>Streptomyces carmine sp. nov., a novel actinomycete isolated from Sophora alopecuroides in Xinjiang, China.</title>
        <authorList>
            <person name="Wang Y."/>
            <person name="Luo X."/>
            <person name="Wan C."/>
            <person name="Zhang L."/>
        </authorList>
    </citation>
    <scope>NUCLEOTIDE SEQUENCE [LARGE SCALE GENOMIC DNA]</scope>
    <source>
        <strain evidence="4 5">TRM SA0054</strain>
    </source>
</reference>
<evidence type="ECO:0000256" key="2">
    <source>
        <dbReference type="SAM" id="Phobius"/>
    </source>
</evidence>
<keyword evidence="2" id="KW-1133">Transmembrane helix</keyword>
<keyword evidence="5" id="KW-1185">Reference proteome</keyword>
<evidence type="ECO:0000256" key="1">
    <source>
        <dbReference type="SAM" id="MobiDB-lite"/>
    </source>
</evidence>
<dbReference type="RefSeq" id="WP_100200262.1">
    <property type="nucleotide sequence ID" value="NZ_PGGW01000008.1"/>
</dbReference>
<proteinExistence type="predicted"/>
<name>A0A2M8MC84_9ACTN</name>
<dbReference type="Proteomes" id="UP000230407">
    <property type="component" value="Unassembled WGS sequence"/>
</dbReference>